<evidence type="ECO:0000313" key="7">
    <source>
        <dbReference type="Proteomes" id="UP000437454"/>
    </source>
</evidence>
<feature type="domain" description="GIY-YIG" evidence="5">
    <location>
        <begin position="1"/>
        <end position="84"/>
    </location>
</feature>
<evidence type="ECO:0000256" key="4">
    <source>
        <dbReference type="SAM" id="MobiDB-lite"/>
    </source>
</evidence>
<reference evidence="6 7" key="1">
    <citation type="submission" date="2019-11" db="EMBL/GenBank/DDBJ databases">
        <authorList>
            <person name="Shneider M.M."/>
            <person name="Evseev P.V."/>
            <person name="Timoshina O.Y."/>
            <person name="Mikhailova Y.V."/>
            <person name="Shelenkov A.A."/>
            <person name="Yanushevich Y."/>
            <person name="Shagin D.A."/>
            <person name="Popova A.V."/>
            <person name="Miroshnikov K.A."/>
        </authorList>
    </citation>
    <scope>NUCLEOTIDE SEQUENCE [LARGE SCALE GENOMIC DNA]</scope>
</reference>
<evidence type="ECO:0000256" key="3">
    <source>
        <dbReference type="ARBA" id="ARBA00022842"/>
    </source>
</evidence>
<comment type="similarity">
    <text evidence="2">To endonucleases of group I introns of fungi and phage.</text>
</comment>
<dbReference type="GO" id="GO:0004519">
    <property type="term" value="F:endonuclease activity"/>
    <property type="evidence" value="ECO:0007669"/>
    <property type="project" value="UniProtKB-KW"/>
</dbReference>
<evidence type="ECO:0000256" key="2">
    <source>
        <dbReference type="ARBA" id="ARBA00010045"/>
    </source>
</evidence>
<dbReference type="CDD" id="cd10444">
    <property type="entry name" value="GIY-YIG_SegABCDEFG"/>
    <property type="match status" value="1"/>
</dbReference>
<dbReference type="PROSITE" id="PS50164">
    <property type="entry name" value="GIY_YIG"/>
    <property type="match status" value="1"/>
</dbReference>
<gene>
    <name evidence="6" type="ORF">Apostate_161</name>
</gene>
<dbReference type="InterPro" id="IPR036388">
    <property type="entry name" value="WH-like_DNA-bd_sf"/>
</dbReference>
<dbReference type="InterPro" id="IPR003611">
    <property type="entry name" value="NUMOD3"/>
</dbReference>
<dbReference type="SUPFAM" id="SSF64496">
    <property type="entry name" value="DNA-binding domain of intron-encoded endonucleases"/>
    <property type="match status" value="2"/>
</dbReference>
<dbReference type="GO" id="GO:0003677">
    <property type="term" value="F:DNA binding"/>
    <property type="evidence" value="ECO:0007669"/>
    <property type="project" value="InterPro"/>
</dbReference>
<dbReference type="Proteomes" id="UP000437454">
    <property type="component" value="Segment"/>
</dbReference>
<accession>A0A6B9JAI3</accession>
<sequence>MFHFTYVTTNTVNGKKYYGLHSTFDLNDGYVGSGKLLKQAIKKYGIGAFKRDILEFFSTREEASAAEMELITEEVINSKMYYNLNPGGDNCSGGHSQQTKDKISSALSGKNNPMYGVRTPIEERHKFAGFSGRTHTLEAKLKISKANKGKILSPEAKANISKAQRGVSRGLGKPKSETHRKNISKAKTGANNYKFDPRPIKASNDVEELFFDNKKQAAQYFNTGTSNISKACDKIYQTCLGYTWEYT</sequence>
<keyword evidence="3" id="KW-0460">Magnesium</keyword>
<proteinExistence type="predicted"/>
<keyword evidence="7" id="KW-1185">Reference proteome</keyword>
<dbReference type="SMART" id="SM00496">
    <property type="entry name" value="IENR2"/>
    <property type="match status" value="4"/>
</dbReference>
<dbReference type="Pfam" id="PF07460">
    <property type="entry name" value="NUMOD3"/>
    <property type="match status" value="3"/>
</dbReference>
<feature type="region of interest" description="Disordered" evidence="4">
    <location>
        <begin position="90"/>
        <end position="114"/>
    </location>
</feature>
<organism evidence="6 7">
    <name type="scientific">Acinetobacter phage vB_AbaM_Apostate</name>
    <dbReference type="NCBI Taxonomy" id="2686308"/>
    <lineage>
        <taxon>Viruses</taxon>
        <taxon>Duplodnaviria</taxon>
        <taxon>Heunggongvirae</taxon>
        <taxon>Uroviricota</taxon>
        <taxon>Caudoviricetes</taxon>
        <taxon>Pantevenvirales</taxon>
        <taxon>Straboviridae</taxon>
        <taxon>Twarogvirinae</taxon>
        <taxon>Lazarusvirus</taxon>
        <taxon>Lazarusvirus apostate</taxon>
    </lineage>
</organism>
<evidence type="ECO:0000313" key="6">
    <source>
        <dbReference type="EMBL" id="QGZ15750.1"/>
    </source>
</evidence>
<feature type="region of interest" description="Disordered" evidence="4">
    <location>
        <begin position="162"/>
        <end position="198"/>
    </location>
</feature>
<dbReference type="InterPro" id="IPR045566">
    <property type="entry name" value="SegE-like_GIY-YIG"/>
</dbReference>
<keyword evidence="6" id="KW-0378">Hydrolase</keyword>
<keyword evidence="6" id="KW-0540">Nuclease</keyword>
<comment type="cofactor">
    <cofactor evidence="1">
        <name>Mg(2+)</name>
        <dbReference type="ChEBI" id="CHEBI:18420"/>
    </cofactor>
</comment>
<dbReference type="InterPro" id="IPR035901">
    <property type="entry name" value="GIY-YIG_endonuc_sf"/>
</dbReference>
<dbReference type="SMART" id="SM00465">
    <property type="entry name" value="GIYc"/>
    <property type="match status" value="1"/>
</dbReference>
<protein>
    <submittedName>
        <fullName evidence="6">Putative Seg-like homing endonuclease</fullName>
    </submittedName>
</protein>
<name>A0A6B9JAI3_9CAUD</name>
<dbReference type="Pfam" id="PF19835">
    <property type="entry name" value="SegE_GIY-YIG"/>
    <property type="match status" value="1"/>
</dbReference>
<dbReference type="EMBL" id="MN723850">
    <property type="protein sequence ID" value="QGZ15750.1"/>
    <property type="molecule type" value="Genomic_DNA"/>
</dbReference>
<evidence type="ECO:0000256" key="1">
    <source>
        <dbReference type="ARBA" id="ARBA00001946"/>
    </source>
</evidence>
<keyword evidence="6" id="KW-0255">Endonuclease</keyword>
<dbReference type="InterPro" id="IPR000305">
    <property type="entry name" value="GIY-YIG_endonuc"/>
</dbReference>
<dbReference type="SUPFAM" id="SSF82771">
    <property type="entry name" value="GIY-YIG endonuclease"/>
    <property type="match status" value="1"/>
</dbReference>
<evidence type="ECO:0000259" key="5">
    <source>
        <dbReference type="PROSITE" id="PS50164"/>
    </source>
</evidence>
<dbReference type="Gene3D" id="1.10.10.10">
    <property type="entry name" value="Winged helix-like DNA-binding domain superfamily/Winged helix DNA-binding domain"/>
    <property type="match status" value="1"/>
</dbReference>